<feature type="region of interest" description="Disordered" evidence="1">
    <location>
        <begin position="1"/>
        <end position="29"/>
    </location>
</feature>
<comment type="caution">
    <text evidence="3">The sequence shown here is derived from an EMBL/GenBank/DDBJ whole genome shotgun (WGS) entry which is preliminary data.</text>
</comment>
<dbReference type="GO" id="GO:0005509">
    <property type="term" value="F:calcium ion binding"/>
    <property type="evidence" value="ECO:0007669"/>
    <property type="project" value="InterPro"/>
</dbReference>
<evidence type="ECO:0000256" key="1">
    <source>
        <dbReference type="SAM" id="MobiDB-lite"/>
    </source>
</evidence>
<accession>A0A9P1CSN5</accession>
<reference evidence="4 5" key="2">
    <citation type="submission" date="2024-05" db="EMBL/GenBank/DDBJ databases">
        <authorList>
            <person name="Chen Y."/>
            <person name="Shah S."/>
            <person name="Dougan E. K."/>
            <person name="Thang M."/>
            <person name="Chan C."/>
        </authorList>
    </citation>
    <scope>NUCLEOTIDE SEQUENCE [LARGE SCALE GENOMIC DNA]</scope>
</reference>
<dbReference type="PROSITE" id="PS00018">
    <property type="entry name" value="EF_HAND_1"/>
    <property type="match status" value="1"/>
</dbReference>
<dbReference type="EMBL" id="CAMXCT020002238">
    <property type="protein sequence ID" value="CAL1150135.1"/>
    <property type="molecule type" value="Genomic_DNA"/>
</dbReference>
<proteinExistence type="predicted"/>
<sequence length="368" mass="40542">MGCSCSKPSASEPLHGHGLPTLLTAPLGGRKPLKRKGGLDVSCHASEGSKWHSELLAVSADLKEKLQDPQFVATRCDLDGSGDLDPHELKQAARVYGISFSGSSAENDDDGSVDLELLMDGQPRISKERFAEMVASQQRTTSIRTVPHSLRGMALGQLQHLETLFIKSGWLAAQCEVFNTENAQAIANGTKFRQNPNLYALDAFVVTPMSKPGTCKARENDKLQTIAEARGMSSFSELVNPCGLMVHCFVSHFWGHDFSSTVTALDLWAKANYHRITSEKESLVYWICLFALNQHKVAEEVGENPREGPFNAALAQATGGAVMVLDEEIRPFSRLWCLFEISRLKDLQQPFELICSESSNLRYVETKL</sequence>
<organism evidence="3">
    <name type="scientific">Cladocopium goreaui</name>
    <dbReference type="NCBI Taxonomy" id="2562237"/>
    <lineage>
        <taxon>Eukaryota</taxon>
        <taxon>Sar</taxon>
        <taxon>Alveolata</taxon>
        <taxon>Dinophyceae</taxon>
        <taxon>Suessiales</taxon>
        <taxon>Symbiodiniaceae</taxon>
        <taxon>Cladocopium</taxon>
    </lineage>
</organism>
<keyword evidence="5" id="KW-1185">Reference proteome</keyword>
<protein>
    <submittedName>
        <fullName evidence="4">EF-hand domain-containing protein</fullName>
    </submittedName>
</protein>
<feature type="domain" description="EF-hand" evidence="2">
    <location>
        <begin position="64"/>
        <end position="99"/>
    </location>
</feature>
<feature type="compositionally biased region" description="Low complexity" evidence="1">
    <location>
        <begin position="16"/>
        <end position="29"/>
    </location>
</feature>
<dbReference type="EMBL" id="CAMXCT030002238">
    <property type="protein sequence ID" value="CAL4784072.1"/>
    <property type="molecule type" value="Genomic_DNA"/>
</dbReference>
<evidence type="ECO:0000313" key="3">
    <source>
        <dbReference type="EMBL" id="CAI3996760.1"/>
    </source>
</evidence>
<dbReference type="InterPro" id="IPR002048">
    <property type="entry name" value="EF_hand_dom"/>
</dbReference>
<dbReference type="InterPro" id="IPR018247">
    <property type="entry name" value="EF_Hand_1_Ca_BS"/>
</dbReference>
<evidence type="ECO:0000313" key="5">
    <source>
        <dbReference type="Proteomes" id="UP001152797"/>
    </source>
</evidence>
<dbReference type="AlphaFoldDB" id="A0A9P1CSN5"/>
<gene>
    <name evidence="3" type="ORF">C1SCF055_LOCUS23206</name>
</gene>
<name>A0A9P1CSN5_9DINO</name>
<dbReference type="PROSITE" id="PS50222">
    <property type="entry name" value="EF_HAND_2"/>
    <property type="match status" value="1"/>
</dbReference>
<dbReference type="Proteomes" id="UP001152797">
    <property type="component" value="Unassembled WGS sequence"/>
</dbReference>
<reference evidence="3" key="1">
    <citation type="submission" date="2022-10" db="EMBL/GenBank/DDBJ databases">
        <authorList>
            <person name="Chen Y."/>
            <person name="Dougan E. K."/>
            <person name="Chan C."/>
            <person name="Rhodes N."/>
            <person name="Thang M."/>
        </authorList>
    </citation>
    <scope>NUCLEOTIDE SEQUENCE</scope>
</reference>
<evidence type="ECO:0000313" key="4">
    <source>
        <dbReference type="EMBL" id="CAL4784072.1"/>
    </source>
</evidence>
<dbReference type="EMBL" id="CAMXCT010002238">
    <property type="protein sequence ID" value="CAI3996760.1"/>
    <property type="molecule type" value="Genomic_DNA"/>
</dbReference>
<dbReference type="OrthoDB" id="442382at2759"/>
<evidence type="ECO:0000259" key="2">
    <source>
        <dbReference type="PROSITE" id="PS50222"/>
    </source>
</evidence>